<sequence>MKQQTFKTVDDILKHYGWGGEIRFVEVKKDEGKADRTKNVPDACEDCEGKGNAEQ</sequence>
<accession>A0ABQ1Z3V2</accession>
<reference evidence="3" key="1">
    <citation type="journal article" date="2019" name="Int. J. Syst. Evol. Microbiol.">
        <title>The Global Catalogue of Microorganisms (GCM) 10K type strain sequencing project: providing services to taxonomists for standard genome sequencing and annotation.</title>
        <authorList>
            <consortium name="The Broad Institute Genomics Platform"/>
            <consortium name="The Broad Institute Genome Sequencing Center for Infectious Disease"/>
            <person name="Wu L."/>
            <person name="Ma J."/>
        </authorList>
    </citation>
    <scope>NUCLEOTIDE SEQUENCE [LARGE SCALE GENOMIC DNA]</scope>
    <source>
        <strain evidence="3">CGMCC 1.12770</strain>
    </source>
</reference>
<protein>
    <submittedName>
        <fullName evidence="2">Uncharacterized protein</fullName>
    </submittedName>
</protein>
<organism evidence="2 3">
    <name type="scientific">Paenibacillus silvae</name>
    <dbReference type="NCBI Taxonomy" id="1325358"/>
    <lineage>
        <taxon>Bacteria</taxon>
        <taxon>Bacillati</taxon>
        <taxon>Bacillota</taxon>
        <taxon>Bacilli</taxon>
        <taxon>Bacillales</taxon>
        <taxon>Paenibacillaceae</taxon>
        <taxon>Paenibacillus</taxon>
    </lineage>
</organism>
<keyword evidence="3" id="KW-1185">Reference proteome</keyword>
<dbReference type="Proteomes" id="UP000652153">
    <property type="component" value="Unassembled WGS sequence"/>
</dbReference>
<comment type="caution">
    <text evidence="2">The sequence shown here is derived from an EMBL/GenBank/DDBJ whole genome shotgun (WGS) entry which is preliminary data.</text>
</comment>
<evidence type="ECO:0000313" key="2">
    <source>
        <dbReference type="EMBL" id="GGH46208.1"/>
    </source>
</evidence>
<evidence type="ECO:0000256" key="1">
    <source>
        <dbReference type="SAM" id="MobiDB-lite"/>
    </source>
</evidence>
<feature type="region of interest" description="Disordered" evidence="1">
    <location>
        <begin position="31"/>
        <end position="55"/>
    </location>
</feature>
<proteinExistence type="predicted"/>
<evidence type="ECO:0000313" key="3">
    <source>
        <dbReference type="Proteomes" id="UP000652153"/>
    </source>
</evidence>
<name>A0ABQ1Z3V2_9BACL</name>
<gene>
    <name evidence="2" type="ORF">GCM10008014_08720</name>
</gene>
<dbReference type="EMBL" id="BMFU01000001">
    <property type="protein sequence ID" value="GGH46208.1"/>
    <property type="molecule type" value="Genomic_DNA"/>
</dbReference>